<feature type="transmembrane region" description="Helical" evidence="1">
    <location>
        <begin position="150"/>
        <end position="169"/>
    </location>
</feature>
<keyword evidence="1" id="KW-0812">Transmembrane</keyword>
<evidence type="ECO:0000313" key="2">
    <source>
        <dbReference type="EMBL" id="PTQ57042.1"/>
    </source>
</evidence>
<keyword evidence="1" id="KW-0472">Membrane</keyword>
<keyword evidence="1" id="KW-1133">Transmembrane helix</keyword>
<comment type="caution">
    <text evidence="2">The sequence shown here is derived from an EMBL/GenBank/DDBJ whole genome shotgun (WGS) entry which is preliminary data.</text>
</comment>
<feature type="transmembrane region" description="Helical" evidence="1">
    <location>
        <begin position="126"/>
        <end position="143"/>
    </location>
</feature>
<organism evidence="2 3">
    <name type="scientific">Candidatus Carbonibacillus altaicus</name>
    <dbReference type="NCBI Taxonomy" id="2163959"/>
    <lineage>
        <taxon>Bacteria</taxon>
        <taxon>Bacillati</taxon>
        <taxon>Bacillota</taxon>
        <taxon>Bacilli</taxon>
        <taxon>Bacillales</taxon>
        <taxon>Candidatus Carbonibacillus</taxon>
    </lineage>
</organism>
<dbReference type="EMBL" id="PEBX01000014">
    <property type="protein sequence ID" value="PTQ57042.1"/>
    <property type="molecule type" value="Genomic_DNA"/>
</dbReference>
<feature type="transmembrane region" description="Helical" evidence="1">
    <location>
        <begin position="60"/>
        <end position="79"/>
    </location>
</feature>
<feature type="transmembrane region" description="Helical" evidence="1">
    <location>
        <begin position="175"/>
        <end position="191"/>
    </location>
</feature>
<protein>
    <submittedName>
        <fullName evidence="2">Uncharacterized protein</fullName>
    </submittedName>
</protein>
<dbReference type="Proteomes" id="UP000244338">
    <property type="component" value="Unassembled WGS sequence"/>
</dbReference>
<feature type="transmembrane region" description="Helical" evidence="1">
    <location>
        <begin position="91"/>
        <end position="114"/>
    </location>
</feature>
<sequence>MDREEEKRRAIIVGEIRKWRASKLLPDPYLLFLLKLYGVFDAEPTPARPREKWFFFFQRFLPYIGVAILSSLITWLVFVGKSRVPWENVTAVLAVVITYGGVLLPFLTLFTAALTARFPEYSLGRNVSGLFFVMALMFTALWINLWFPHAAPWTLGLTFVLWLVAASWWRLFYHWALGLFALLIVFIFRLWHG</sequence>
<reference evidence="3" key="1">
    <citation type="journal article" date="2018" name="Sci. Rep.">
        <title>Lignite coal burning seam in the remote Altai Mountains harbors a hydrogen-driven thermophilic microbial community.</title>
        <authorList>
            <person name="Kadnikov V.V."/>
            <person name="Mardanov A.V."/>
            <person name="Ivasenko D.A."/>
            <person name="Antsiferov D.V."/>
            <person name="Beletsky A.V."/>
            <person name="Karnachuk O.V."/>
            <person name="Ravin N.V."/>
        </authorList>
    </citation>
    <scope>NUCLEOTIDE SEQUENCE [LARGE SCALE GENOMIC DNA]</scope>
</reference>
<proteinExistence type="predicted"/>
<gene>
    <name evidence="2" type="ORF">BSOLF_2312</name>
</gene>
<accession>A0A2R6Y322</accession>
<evidence type="ECO:0000256" key="1">
    <source>
        <dbReference type="SAM" id="Phobius"/>
    </source>
</evidence>
<dbReference type="AlphaFoldDB" id="A0A2R6Y322"/>
<name>A0A2R6Y322_9BACL</name>
<evidence type="ECO:0000313" key="3">
    <source>
        <dbReference type="Proteomes" id="UP000244338"/>
    </source>
</evidence>